<evidence type="ECO:0000313" key="2">
    <source>
        <dbReference type="EMBL" id="SPS00722.1"/>
    </source>
</evidence>
<sequence>MERIRHGRAGAGPDTGRRAGRPTPAATLLSPYIARNAAARSARHSL</sequence>
<feature type="region of interest" description="Disordered" evidence="1">
    <location>
        <begin position="1"/>
        <end position="32"/>
    </location>
</feature>
<dbReference type="AlphaFoldDB" id="A0A375J7M4"/>
<protein>
    <submittedName>
        <fullName evidence="2">Uncharacterized protein</fullName>
    </submittedName>
</protein>
<dbReference type="Proteomes" id="UP000256805">
    <property type="component" value="Unassembled WGS sequence"/>
</dbReference>
<gene>
    <name evidence="2" type="ORF">CBM2634_B170049</name>
</gene>
<evidence type="ECO:0000313" key="3">
    <source>
        <dbReference type="Proteomes" id="UP000256805"/>
    </source>
</evidence>
<organism evidence="2 3">
    <name type="scientific">Cupriavidus taiwanensis</name>
    <dbReference type="NCBI Taxonomy" id="164546"/>
    <lineage>
        <taxon>Bacteria</taxon>
        <taxon>Pseudomonadati</taxon>
        <taxon>Pseudomonadota</taxon>
        <taxon>Betaproteobacteria</taxon>
        <taxon>Burkholderiales</taxon>
        <taxon>Burkholderiaceae</taxon>
        <taxon>Cupriavidus</taxon>
    </lineage>
</organism>
<evidence type="ECO:0000256" key="1">
    <source>
        <dbReference type="SAM" id="MobiDB-lite"/>
    </source>
</evidence>
<reference evidence="2 3" key="1">
    <citation type="submission" date="2018-01" db="EMBL/GenBank/DDBJ databases">
        <authorList>
            <person name="Gaut B.S."/>
            <person name="Morton B.R."/>
            <person name="Clegg M.T."/>
            <person name="Duvall M.R."/>
        </authorList>
    </citation>
    <scope>NUCLEOTIDE SEQUENCE [LARGE SCALE GENOMIC DNA]</scope>
    <source>
        <strain evidence="2">Cupriavidus taiwanensis cmp 52</strain>
    </source>
</reference>
<dbReference type="EMBL" id="OVTA01000040">
    <property type="protein sequence ID" value="SPS00722.1"/>
    <property type="molecule type" value="Genomic_DNA"/>
</dbReference>
<name>A0A375J7M4_9BURK</name>
<proteinExistence type="predicted"/>
<accession>A0A375J7M4</accession>